<dbReference type="RefSeq" id="WP_270046386.1">
    <property type="nucleotide sequence ID" value="NZ_JAPDOD010000089.1"/>
</dbReference>
<name>A0A9X3N1Y0_9ACTN</name>
<protein>
    <submittedName>
        <fullName evidence="1">Uncharacterized protein</fullName>
    </submittedName>
</protein>
<evidence type="ECO:0000313" key="2">
    <source>
        <dbReference type="Proteomes" id="UP001149140"/>
    </source>
</evidence>
<gene>
    <name evidence="1" type="ORF">OM076_43145</name>
</gene>
<dbReference type="AlphaFoldDB" id="A0A9X3N1Y0"/>
<sequence length="74" mass="7644">MLFGVKPGGAPWVISKGEAEARGDGSVKVAAQPGTQRHRGRGLYRRDRRVATHVLPGRGAAGQNAVCAVLAGVP</sequence>
<accession>A0A9X3N1Y0</accession>
<evidence type="ECO:0000313" key="1">
    <source>
        <dbReference type="EMBL" id="MDA0167136.1"/>
    </source>
</evidence>
<comment type="caution">
    <text evidence="1">The sequence shown here is derived from an EMBL/GenBank/DDBJ whole genome shotgun (WGS) entry which is preliminary data.</text>
</comment>
<dbReference type="EMBL" id="JAPDOD010000089">
    <property type="protein sequence ID" value="MDA0167136.1"/>
    <property type="molecule type" value="Genomic_DNA"/>
</dbReference>
<keyword evidence="2" id="KW-1185">Reference proteome</keyword>
<reference evidence="1" key="1">
    <citation type="submission" date="2022-10" db="EMBL/GenBank/DDBJ databases">
        <title>The WGS of Solirubrobacter ginsenosidimutans DSM 21036.</title>
        <authorList>
            <person name="Jiang Z."/>
        </authorList>
    </citation>
    <scope>NUCLEOTIDE SEQUENCE</scope>
    <source>
        <strain evidence="1">DSM 21036</strain>
    </source>
</reference>
<organism evidence="1 2">
    <name type="scientific">Solirubrobacter ginsenosidimutans</name>
    <dbReference type="NCBI Taxonomy" id="490573"/>
    <lineage>
        <taxon>Bacteria</taxon>
        <taxon>Bacillati</taxon>
        <taxon>Actinomycetota</taxon>
        <taxon>Thermoleophilia</taxon>
        <taxon>Solirubrobacterales</taxon>
        <taxon>Solirubrobacteraceae</taxon>
        <taxon>Solirubrobacter</taxon>
    </lineage>
</organism>
<proteinExistence type="predicted"/>
<dbReference type="Proteomes" id="UP001149140">
    <property type="component" value="Unassembled WGS sequence"/>
</dbReference>